<proteinExistence type="predicted"/>
<protein>
    <recommendedName>
        <fullName evidence="3">YtxH domain-containing protein</fullName>
    </recommendedName>
</protein>
<dbReference type="EMBL" id="NPCC01000034">
    <property type="protein sequence ID" value="PAE87452.1"/>
    <property type="molecule type" value="Genomic_DNA"/>
</dbReference>
<dbReference type="GeneID" id="86925399"/>
<dbReference type="RefSeq" id="WP_011246141.1">
    <property type="nucleotide sequence ID" value="NZ_BOQQ01000008.1"/>
</dbReference>
<dbReference type="OMA" id="RDNRENM"/>
<comment type="caution">
    <text evidence="1">The sequence shown here is derived from an EMBL/GenBank/DDBJ whole genome shotgun (WGS) entry which is preliminary data.</text>
</comment>
<sequence>MASKKWGILIAGVVIGAVLVKKDWRNRLCQEAKELKQQAGDTYAFLRDNRENMVGQAKEVMEDVRSIWKDISEDVRTLTQTASHMKETSEEAIQAAKEAADEIKLLKKQREMNNER</sequence>
<dbReference type="AlphaFoldDB" id="A0A268NVB8"/>
<organism evidence="1 2">
    <name type="scientific">Shouchella clausii</name>
    <name type="common">Alkalihalobacillus clausii</name>
    <dbReference type="NCBI Taxonomy" id="79880"/>
    <lineage>
        <taxon>Bacteria</taxon>
        <taxon>Bacillati</taxon>
        <taxon>Bacillota</taxon>
        <taxon>Bacilli</taxon>
        <taxon>Bacillales</taxon>
        <taxon>Bacillaceae</taxon>
        <taxon>Shouchella</taxon>
    </lineage>
</organism>
<accession>A0A268NVB8</accession>
<evidence type="ECO:0000313" key="1">
    <source>
        <dbReference type="EMBL" id="PAE87452.1"/>
    </source>
</evidence>
<reference evidence="1 2" key="1">
    <citation type="submission" date="2017-07" db="EMBL/GenBank/DDBJ databases">
        <title>Isolation and whole genome analysis of endospore-forming bacteria from heroin.</title>
        <authorList>
            <person name="Kalinowski J."/>
            <person name="Ahrens B."/>
            <person name="Al-Dilaimi A."/>
            <person name="Winkler A."/>
            <person name="Wibberg D."/>
            <person name="Schleenbecker U."/>
            <person name="Ruckert C."/>
            <person name="Wolfel R."/>
            <person name="Grass G."/>
        </authorList>
    </citation>
    <scope>NUCLEOTIDE SEQUENCE [LARGE SCALE GENOMIC DNA]</scope>
    <source>
        <strain evidence="1 2">7539</strain>
    </source>
</reference>
<name>A0A268NVB8_SHOCL</name>
<gene>
    <name evidence="1" type="ORF">CHH72_18525</name>
</gene>
<dbReference type="Proteomes" id="UP000216207">
    <property type="component" value="Unassembled WGS sequence"/>
</dbReference>
<evidence type="ECO:0000313" key="2">
    <source>
        <dbReference type="Proteomes" id="UP000216207"/>
    </source>
</evidence>
<evidence type="ECO:0008006" key="3">
    <source>
        <dbReference type="Google" id="ProtNLM"/>
    </source>
</evidence>